<reference evidence="2" key="1">
    <citation type="submission" date="2022-09" db="EMBL/GenBank/DDBJ databases">
        <title>Fusarium specimens isolated from Avocado Roots.</title>
        <authorList>
            <person name="Stajich J."/>
            <person name="Roper C."/>
            <person name="Heimlech-Rivalta G."/>
        </authorList>
    </citation>
    <scope>NUCLEOTIDE SEQUENCE</scope>
    <source>
        <strain evidence="2">A02</strain>
    </source>
</reference>
<feature type="compositionally biased region" description="Polar residues" evidence="1">
    <location>
        <begin position="50"/>
        <end position="59"/>
    </location>
</feature>
<comment type="caution">
    <text evidence="2">The sequence shown here is derived from an EMBL/GenBank/DDBJ whole genome shotgun (WGS) entry which is preliminary data.</text>
</comment>
<feature type="region of interest" description="Disordered" evidence="1">
    <location>
        <begin position="1"/>
        <end position="29"/>
    </location>
</feature>
<organism evidence="2 3">
    <name type="scientific">Fusarium falciforme</name>
    <dbReference type="NCBI Taxonomy" id="195108"/>
    <lineage>
        <taxon>Eukaryota</taxon>
        <taxon>Fungi</taxon>
        <taxon>Dikarya</taxon>
        <taxon>Ascomycota</taxon>
        <taxon>Pezizomycotina</taxon>
        <taxon>Sordariomycetes</taxon>
        <taxon>Hypocreomycetidae</taxon>
        <taxon>Hypocreales</taxon>
        <taxon>Nectriaceae</taxon>
        <taxon>Fusarium</taxon>
        <taxon>Fusarium solani species complex</taxon>
    </lineage>
</organism>
<proteinExistence type="predicted"/>
<sequence>MPDGGALPKSLPPTKPGTTSDSKTYTVTSEQECSDLFLREVSALHEREPATSNTTSPTDRQMPMMPRRDSAQTDSVTRNNVWIGRTVRIAMSNVLSGS</sequence>
<dbReference type="AlphaFoldDB" id="A0A9W8R5T7"/>
<feature type="compositionally biased region" description="Polar residues" evidence="1">
    <location>
        <begin position="16"/>
        <end position="29"/>
    </location>
</feature>
<name>A0A9W8R5T7_9HYPO</name>
<evidence type="ECO:0000313" key="2">
    <source>
        <dbReference type="EMBL" id="KAJ4185688.1"/>
    </source>
</evidence>
<protein>
    <submittedName>
        <fullName evidence="2">Uncharacterized protein</fullName>
    </submittedName>
</protein>
<dbReference type="Proteomes" id="UP001152087">
    <property type="component" value="Unassembled WGS sequence"/>
</dbReference>
<evidence type="ECO:0000256" key="1">
    <source>
        <dbReference type="SAM" id="MobiDB-lite"/>
    </source>
</evidence>
<evidence type="ECO:0000313" key="3">
    <source>
        <dbReference type="Proteomes" id="UP001152087"/>
    </source>
</evidence>
<keyword evidence="3" id="KW-1185">Reference proteome</keyword>
<gene>
    <name evidence="2" type="ORF">NW755_008136</name>
</gene>
<feature type="region of interest" description="Disordered" evidence="1">
    <location>
        <begin position="44"/>
        <end position="77"/>
    </location>
</feature>
<dbReference type="EMBL" id="JAOQAV010000022">
    <property type="protein sequence ID" value="KAJ4185688.1"/>
    <property type="molecule type" value="Genomic_DNA"/>
</dbReference>
<accession>A0A9W8R5T7</accession>